<dbReference type="GO" id="GO:0008444">
    <property type="term" value="F:CDP-diacylglycerol-glycerol-3-phosphate 3-phosphatidyltransferase activity"/>
    <property type="evidence" value="ECO:0007669"/>
    <property type="project" value="UniProtKB-UniRule"/>
</dbReference>
<evidence type="ECO:0000256" key="7">
    <source>
        <dbReference type="ARBA" id="ARBA00023098"/>
    </source>
</evidence>
<dbReference type="EC" id="2.7.8.5" evidence="11"/>
<dbReference type="PROSITE" id="PS00379">
    <property type="entry name" value="CDP_ALCOHOL_P_TRANSF"/>
    <property type="match status" value="1"/>
</dbReference>
<comment type="similarity">
    <text evidence="2 12">Belongs to the CDP-alcohol phosphatidyltransferase class-I family.</text>
</comment>
<proteinExistence type="inferred from homology"/>
<comment type="subcellular location">
    <subcellularLocation>
        <location evidence="1">Membrane</location>
        <topology evidence="1">Multi-pass membrane protein</topology>
    </subcellularLocation>
</comment>
<evidence type="ECO:0000256" key="11">
    <source>
        <dbReference type="NCBIfam" id="TIGR00560"/>
    </source>
</evidence>
<accession>A0A4Y4DRS3</accession>
<dbReference type="PANTHER" id="PTHR14269">
    <property type="entry name" value="CDP-DIACYLGLYCEROL--GLYCEROL-3-PHOSPHATE 3-PHOSPHATIDYLTRANSFERASE-RELATED"/>
    <property type="match status" value="1"/>
</dbReference>
<gene>
    <name evidence="14" type="primary">pgsA_2</name>
    <name evidence="14" type="ORF">AUR04nite_21460</name>
</gene>
<dbReference type="Proteomes" id="UP000316612">
    <property type="component" value="Unassembled WGS sequence"/>
</dbReference>
<dbReference type="Pfam" id="PF01066">
    <property type="entry name" value="CDP-OH_P_transf"/>
    <property type="match status" value="1"/>
</dbReference>
<keyword evidence="3" id="KW-0444">Lipid biosynthesis</keyword>
<keyword evidence="5 13" id="KW-0812">Transmembrane</keyword>
<evidence type="ECO:0000256" key="2">
    <source>
        <dbReference type="ARBA" id="ARBA00010441"/>
    </source>
</evidence>
<keyword evidence="7" id="KW-0443">Lipid metabolism</keyword>
<keyword evidence="4 12" id="KW-0808">Transferase</keyword>
<dbReference type="OrthoDB" id="9796672at2"/>
<organism evidence="14 15">
    <name type="scientific">Glutamicibacter uratoxydans</name>
    <name type="common">Arthrobacter uratoxydans</name>
    <dbReference type="NCBI Taxonomy" id="43667"/>
    <lineage>
        <taxon>Bacteria</taxon>
        <taxon>Bacillati</taxon>
        <taxon>Actinomycetota</taxon>
        <taxon>Actinomycetes</taxon>
        <taxon>Micrococcales</taxon>
        <taxon>Micrococcaceae</taxon>
        <taxon>Glutamicibacter</taxon>
    </lineage>
</organism>
<name>A0A4Y4DRS3_GLUUR</name>
<evidence type="ECO:0000256" key="9">
    <source>
        <dbReference type="ARBA" id="ARBA00023209"/>
    </source>
</evidence>
<evidence type="ECO:0000256" key="10">
    <source>
        <dbReference type="ARBA" id="ARBA00023264"/>
    </source>
</evidence>
<dbReference type="RefSeq" id="WP_141364846.1">
    <property type="nucleotide sequence ID" value="NZ_BAAAJL010000013.1"/>
</dbReference>
<protein>
    <recommendedName>
        <fullName evidence="11">CDP-diacylglycerol--glycerol-3-phosphate 3-phosphatidyltransferase</fullName>
        <ecNumber evidence="11">2.7.8.5</ecNumber>
    </recommendedName>
</protein>
<dbReference type="InterPro" id="IPR004570">
    <property type="entry name" value="Phosphatidylglycerol_P_synth"/>
</dbReference>
<dbReference type="PANTHER" id="PTHR14269:SF52">
    <property type="entry name" value="PHOSPHATIDYLGLYCEROPHOSPHATE SYNTHASE-RELATED"/>
    <property type="match status" value="1"/>
</dbReference>
<reference evidence="14 15" key="1">
    <citation type="submission" date="2019-06" db="EMBL/GenBank/DDBJ databases">
        <title>Whole genome shotgun sequence of Glutamicibacter uratoxydans NBRC 15515.</title>
        <authorList>
            <person name="Hosoyama A."/>
            <person name="Uohara A."/>
            <person name="Ohji S."/>
            <person name="Ichikawa N."/>
        </authorList>
    </citation>
    <scope>NUCLEOTIDE SEQUENCE [LARGE SCALE GENOMIC DNA]</scope>
    <source>
        <strain evidence="14 15">NBRC 15515</strain>
    </source>
</reference>
<evidence type="ECO:0000256" key="1">
    <source>
        <dbReference type="ARBA" id="ARBA00004141"/>
    </source>
</evidence>
<dbReference type="PIRSF" id="PIRSF000847">
    <property type="entry name" value="Phos_ph_gly_syn"/>
    <property type="match status" value="1"/>
</dbReference>
<dbReference type="EMBL" id="BJNY01000011">
    <property type="protein sequence ID" value="GED06614.1"/>
    <property type="molecule type" value="Genomic_DNA"/>
</dbReference>
<comment type="caution">
    <text evidence="14">The sequence shown here is derived from an EMBL/GenBank/DDBJ whole genome shotgun (WGS) entry which is preliminary data.</text>
</comment>
<keyword evidence="9" id="KW-0594">Phospholipid biosynthesis</keyword>
<dbReference type="InterPro" id="IPR048254">
    <property type="entry name" value="CDP_ALCOHOL_P_TRANSF_CS"/>
</dbReference>
<dbReference type="Gene3D" id="1.20.120.1760">
    <property type="match status" value="1"/>
</dbReference>
<feature type="transmembrane region" description="Helical" evidence="13">
    <location>
        <begin position="89"/>
        <end position="108"/>
    </location>
</feature>
<evidence type="ECO:0000256" key="4">
    <source>
        <dbReference type="ARBA" id="ARBA00022679"/>
    </source>
</evidence>
<keyword evidence="15" id="KW-1185">Reference proteome</keyword>
<evidence type="ECO:0000313" key="14">
    <source>
        <dbReference type="EMBL" id="GED06614.1"/>
    </source>
</evidence>
<dbReference type="InterPro" id="IPR043130">
    <property type="entry name" value="CDP-OH_PTrfase_TM_dom"/>
</dbReference>
<feature type="transmembrane region" description="Helical" evidence="13">
    <location>
        <begin position="143"/>
        <end position="160"/>
    </location>
</feature>
<evidence type="ECO:0000256" key="3">
    <source>
        <dbReference type="ARBA" id="ARBA00022516"/>
    </source>
</evidence>
<evidence type="ECO:0000256" key="6">
    <source>
        <dbReference type="ARBA" id="ARBA00022989"/>
    </source>
</evidence>
<dbReference type="InterPro" id="IPR000462">
    <property type="entry name" value="CDP-OH_P_trans"/>
</dbReference>
<evidence type="ECO:0000313" key="15">
    <source>
        <dbReference type="Proteomes" id="UP000316612"/>
    </source>
</evidence>
<dbReference type="GO" id="GO:0046474">
    <property type="term" value="P:glycerophospholipid biosynthetic process"/>
    <property type="evidence" value="ECO:0007669"/>
    <property type="project" value="TreeGrafter"/>
</dbReference>
<evidence type="ECO:0000256" key="5">
    <source>
        <dbReference type="ARBA" id="ARBA00022692"/>
    </source>
</evidence>
<feature type="transmembrane region" description="Helical" evidence="13">
    <location>
        <begin position="166"/>
        <end position="187"/>
    </location>
</feature>
<dbReference type="UniPathway" id="UPA00085"/>
<sequence length="203" mass="22307">MTDQAGQNQQPQAPTLNIANVLTTIRIIMVPFFVWALLADASQQGTWRWVALAIFVLAMYTDKLDGDLARSRGLVTNFGKIADPIADKLLTGSALVCLSIIAELPWWVTLTILVREWGITLLRVVVIKYGVIAANMGGKIKTVLQAVSIGLYLLPFTHTIGWLHTVAWSLMLLTMAVTVVTGVEYIFKAAALYDAHKKNQGKN</sequence>
<dbReference type="AlphaFoldDB" id="A0A4Y4DRS3"/>
<feature type="transmembrane region" description="Helical" evidence="13">
    <location>
        <begin position="45"/>
        <end position="62"/>
    </location>
</feature>
<feature type="transmembrane region" description="Helical" evidence="13">
    <location>
        <begin position="21"/>
        <end position="39"/>
    </location>
</feature>
<keyword evidence="10" id="KW-1208">Phospholipid metabolism</keyword>
<evidence type="ECO:0000256" key="12">
    <source>
        <dbReference type="RuleBase" id="RU003750"/>
    </source>
</evidence>
<evidence type="ECO:0000256" key="13">
    <source>
        <dbReference type="SAM" id="Phobius"/>
    </source>
</evidence>
<evidence type="ECO:0000256" key="8">
    <source>
        <dbReference type="ARBA" id="ARBA00023136"/>
    </source>
</evidence>
<dbReference type="GO" id="GO:0016020">
    <property type="term" value="C:membrane"/>
    <property type="evidence" value="ECO:0007669"/>
    <property type="project" value="UniProtKB-SubCell"/>
</dbReference>
<keyword evidence="6 13" id="KW-1133">Transmembrane helix</keyword>
<dbReference type="InterPro" id="IPR050324">
    <property type="entry name" value="CDP-alcohol_PTase-I"/>
</dbReference>
<keyword evidence="8 13" id="KW-0472">Membrane</keyword>
<dbReference type="NCBIfam" id="TIGR00560">
    <property type="entry name" value="pgsA"/>
    <property type="match status" value="1"/>
</dbReference>